<proteinExistence type="predicted"/>
<organism evidence="1 2">
    <name type="scientific">Sphaerodactylus townsendi</name>
    <dbReference type="NCBI Taxonomy" id="933632"/>
    <lineage>
        <taxon>Eukaryota</taxon>
        <taxon>Metazoa</taxon>
        <taxon>Chordata</taxon>
        <taxon>Craniata</taxon>
        <taxon>Vertebrata</taxon>
        <taxon>Euteleostomi</taxon>
        <taxon>Lepidosauria</taxon>
        <taxon>Squamata</taxon>
        <taxon>Bifurcata</taxon>
        <taxon>Gekkota</taxon>
        <taxon>Sphaerodactylidae</taxon>
        <taxon>Sphaerodactylus</taxon>
    </lineage>
</organism>
<evidence type="ECO:0000313" key="1">
    <source>
        <dbReference type="EMBL" id="KAH8004094.1"/>
    </source>
</evidence>
<reference evidence="1" key="1">
    <citation type="submission" date="2021-08" db="EMBL/GenBank/DDBJ databases">
        <title>The first chromosome-level gecko genome reveals the dynamic sex chromosomes of Neotropical dwarf geckos (Sphaerodactylidae: Sphaerodactylus).</title>
        <authorList>
            <person name="Pinto B.J."/>
            <person name="Keating S.E."/>
            <person name="Gamble T."/>
        </authorList>
    </citation>
    <scope>NUCLEOTIDE SEQUENCE</scope>
    <source>
        <strain evidence="1">TG3544</strain>
    </source>
</reference>
<dbReference type="Proteomes" id="UP000827872">
    <property type="component" value="Linkage Group LG04"/>
</dbReference>
<gene>
    <name evidence="1" type="ORF">K3G42_003399</name>
</gene>
<comment type="caution">
    <text evidence="1">The sequence shown here is derived from an EMBL/GenBank/DDBJ whole genome shotgun (WGS) entry which is preliminary data.</text>
</comment>
<name>A0ACB8FFJ8_9SAUR</name>
<evidence type="ECO:0000313" key="2">
    <source>
        <dbReference type="Proteomes" id="UP000827872"/>
    </source>
</evidence>
<sequence length="153" mass="17686">MDMRPETFEGRPLEREEVNMAAKQHGNRKTTKMKANLQKRHQAAMRKHKRLQSKKQKKRQASEAGWRPILSPSFLQMFVPKFLQLIPEVRMENKAWELMKTCLMDRVPDDIEHLIQNSKLAALDPAMVEAVLMDALTRELEKHSAEPETAAAA</sequence>
<protein>
    <submittedName>
        <fullName evidence="1">Uncharacterized protein</fullName>
    </submittedName>
</protein>
<accession>A0ACB8FFJ8</accession>
<keyword evidence="2" id="KW-1185">Reference proteome</keyword>
<dbReference type="EMBL" id="CM037617">
    <property type="protein sequence ID" value="KAH8004094.1"/>
    <property type="molecule type" value="Genomic_DNA"/>
</dbReference>